<dbReference type="HOGENOM" id="CLU_001570_14_11_1"/>
<comment type="similarity">
    <text evidence="2">Belongs to the cytochrome P450 family.</text>
</comment>
<dbReference type="PANTHER" id="PTHR24305">
    <property type="entry name" value="CYTOCHROME P450"/>
    <property type="match status" value="1"/>
</dbReference>
<name>F0UND1_AJEC8</name>
<dbReference type="InterPro" id="IPR002401">
    <property type="entry name" value="Cyt_P450_E_grp-I"/>
</dbReference>
<evidence type="ECO:0000256" key="2">
    <source>
        <dbReference type="ARBA" id="ARBA00010617"/>
    </source>
</evidence>
<proteinExistence type="inferred from homology"/>
<dbReference type="OMA" id="CRFYPWL"/>
<dbReference type="InterPro" id="IPR050121">
    <property type="entry name" value="Cytochrome_P450_monoxygenase"/>
</dbReference>
<dbReference type="AlphaFoldDB" id="F0UND1"/>
<dbReference type="PRINTS" id="PR00385">
    <property type="entry name" value="P450"/>
</dbReference>
<feature type="region of interest" description="Disordered" evidence="9">
    <location>
        <begin position="380"/>
        <end position="410"/>
    </location>
</feature>
<dbReference type="Pfam" id="PF00067">
    <property type="entry name" value="p450"/>
    <property type="match status" value="1"/>
</dbReference>
<protein>
    <submittedName>
        <fullName evidence="11">Benzoate 4-monooxygenase cytochrome P450</fullName>
    </submittedName>
</protein>
<sequence length="506" mass="56890">MTFNALFTTVTTALLLPILIVIKTLYFHPLSRYNGPTLWAITRLPYMLAFRSGKLAHKVKHFHEVYGDTVRVAPNEVSFINPSCVKDIYNRRPSSEFKSLPKDPIRQPPPQPGQPISILEAGDEDHARIRKSYASLFSSKALAAQEPLVSSYVHKMISQLKLQTGESDTAVVDLQTWVSYCTFDIICSLSFGEDFGCLENNRYHEWVGMLVYSLKGKVQLAACRFYPWLFRLLLKRIPKSAMSLMAKHQATTREKVDRRLSSTVDRPDFLSHLQNSKHQLSHAEIVTNSTTFVFAGSHTLQTAITGILFHLLHNPESLAKVTEEVRASFATTEDIEFRNLSKLPLLDAAITEGIRLSSPVPLGLTRLVPEGGHTINGEFFPAGVRHKPSTPTPTPTPTPTGNKADYSNATDHNSTSFHLDRWLHTDRDLFANDRRDAVQPFLQGPRDCIGQNLARMEISLILGHLLYQFNLSPPTGEGHAGVQRWEDQETYAVWVKSPLPVRLSVR</sequence>
<gene>
    <name evidence="11" type="ORF">HCEG_06804</name>
</gene>
<dbReference type="InterPro" id="IPR001128">
    <property type="entry name" value="Cyt_P450"/>
</dbReference>
<dbReference type="Proteomes" id="UP000008142">
    <property type="component" value="Unassembled WGS sequence"/>
</dbReference>
<keyword evidence="6 8" id="KW-0408">Iron</keyword>
<keyword evidence="5" id="KW-0560">Oxidoreductase</keyword>
<dbReference type="CDD" id="cd11058">
    <property type="entry name" value="CYP60B-like"/>
    <property type="match status" value="1"/>
</dbReference>
<dbReference type="VEuPathDB" id="FungiDB:I7I53_01116"/>
<dbReference type="GO" id="GO:0004497">
    <property type="term" value="F:monooxygenase activity"/>
    <property type="evidence" value="ECO:0007669"/>
    <property type="project" value="UniProtKB-KW"/>
</dbReference>
<dbReference type="GO" id="GO:0005506">
    <property type="term" value="F:iron ion binding"/>
    <property type="evidence" value="ECO:0007669"/>
    <property type="project" value="InterPro"/>
</dbReference>
<keyword evidence="7 11" id="KW-0503">Monooxygenase</keyword>
<reference evidence="12" key="1">
    <citation type="submission" date="2008-07" db="EMBL/GenBank/DDBJ databases">
        <title>Annotation of Ajellomyces capsulatus strain H88.</title>
        <authorList>
            <person name="Champion M."/>
            <person name="Cuomo C."/>
            <person name="Ma L.-J."/>
            <person name="Henn M.R."/>
            <person name="Sil A."/>
            <person name="Goldman B."/>
            <person name="Young S.K."/>
            <person name="Kodira C.D."/>
            <person name="Zeng Q."/>
            <person name="Koehrsen M."/>
            <person name="Alvarado L."/>
            <person name="Berlin A."/>
            <person name="Borenstein D."/>
            <person name="Chen Z."/>
            <person name="Engels R."/>
            <person name="Freedman E."/>
            <person name="Gellesch M."/>
            <person name="Goldberg J."/>
            <person name="Griggs A."/>
            <person name="Gujja S."/>
            <person name="Heiman D."/>
            <person name="Hepburn T."/>
            <person name="Howarth C."/>
            <person name="Jen D."/>
            <person name="Larson L."/>
            <person name="Lewis B."/>
            <person name="Mehta T."/>
            <person name="Park D."/>
            <person name="Pearson M."/>
            <person name="Roberts A."/>
            <person name="Saif S."/>
            <person name="Shea T."/>
            <person name="Shenoy N."/>
            <person name="Sisk P."/>
            <person name="Stolte C."/>
            <person name="Sykes S."/>
            <person name="Walk T."/>
            <person name="White J."/>
            <person name="Yandava C."/>
            <person name="Klein B."/>
            <person name="McEwen J.G."/>
            <person name="Puccia R."/>
            <person name="Goldman G.H."/>
            <person name="Felipe M.S."/>
            <person name="Nino-Vega G."/>
            <person name="San-Blas G."/>
            <person name="Taylor J."/>
            <person name="Mendoza L."/>
            <person name="Galagan J."/>
            <person name="Nusbaum C."/>
            <person name="Birren B."/>
        </authorList>
    </citation>
    <scope>NUCLEOTIDE SEQUENCE [LARGE SCALE GENOMIC DNA]</scope>
    <source>
        <strain evidence="12">H88</strain>
    </source>
</reference>
<dbReference type="GO" id="GO:0016705">
    <property type="term" value="F:oxidoreductase activity, acting on paired donors, with incorporation or reduction of molecular oxygen"/>
    <property type="evidence" value="ECO:0007669"/>
    <property type="project" value="InterPro"/>
</dbReference>
<evidence type="ECO:0000313" key="12">
    <source>
        <dbReference type="Proteomes" id="UP000008142"/>
    </source>
</evidence>
<evidence type="ECO:0000256" key="9">
    <source>
        <dbReference type="SAM" id="MobiDB-lite"/>
    </source>
</evidence>
<dbReference type="PRINTS" id="PR00463">
    <property type="entry name" value="EP450I"/>
</dbReference>
<evidence type="ECO:0000256" key="10">
    <source>
        <dbReference type="SAM" id="Phobius"/>
    </source>
</evidence>
<feature type="binding site" description="axial binding residue" evidence="8">
    <location>
        <position position="448"/>
    </location>
    <ligand>
        <name>heme</name>
        <dbReference type="ChEBI" id="CHEBI:30413"/>
    </ligand>
    <ligandPart>
        <name>Fe</name>
        <dbReference type="ChEBI" id="CHEBI:18248"/>
    </ligandPart>
</feature>
<dbReference type="InterPro" id="IPR036396">
    <property type="entry name" value="Cyt_P450_sf"/>
</dbReference>
<keyword evidence="10" id="KW-1133">Transmembrane helix</keyword>
<evidence type="ECO:0000256" key="8">
    <source>
        <dbReference type="PIRSR" id="PIRSR602401-1"/>
    </source>
</evidence>
<keyword evidence="10" id="KW-0812">Transmembrane</keyword>
<evidence type="ECO:0000256" key="7">
    <source>
        <dbReference type="ARBA" id="ARBA00023033"/>
    </source>
</evidence>
<dbReference type="STRING" id="544711.F0UND1"/>
<dbReference type="OrthoDB" id="1470350at2759"/>
<keyword evidence="3 8" id="KW-0349">Heme</keyword>
<evidence type="ECO:0000256" key="1">
    <source>
        <dbReference type="ARBA" id="ARBA00001971"/>
    </source>
</evidence>
<dbReference type="PANTHER" id="PTHR24305:SF29">
    <property type="entry name" value="BENZOATE-PARA-HYDROXYLASE"/>
    <property type="match status" value="1"/>
</dbReference>
<feature type="transmembrane region" description="Helical" evidence="10">
    <location>
        <begin position="6"/>
        <end position="26"/>
    </location>
</feature>
<evidence type="ECO:0000256" key="3">
    <source>
        <dbReference type="ARBA" id="ARBA00022617"/>
    </source>
</evidence>
<organism evidence="12">
    <name type="scientific">Ajellomyces capsulatus (strain H88)</name>
    <name type="common">Darling's disease fungus</name>
    <name type="synonym">Histoplasma capsulatum</name>
    <dbReference type="NCBI Taxonomy" id="544711"/>
    <lineage>
        <taxon>Eukaryota</taxon>
        <taxon>Fungi</taxon>
        <taxon>Dikarya</taxon>
        <taxon>Ascomycota</taxon>
        <taxon>Pezizomycotina</taxon>
        <taxon>Eurotiomycetes</taxon>
        <taxon>Eurotiomycetidae</taxon>
        <taxon>Onygenales</taxon>
        <taxon>Ajellomycetaceae</taxon>
        <taxon>Histoplasma</taxon>
    </lineage>
</organism>
<keyword evidence="4 8" id="KW-0479">Metal-binding</keyword>
<evidence type="ECO:0000256" key="5">
    <source>
        <dbReference type="ARBA" id="ARBA00023002"/>
    </source>
</evidence>
<keyword evidence="10" id="KW-0472">Membrane</keyword>
<dbReference type="GO" id="GO:0020037">
    <property type="term" value="F:heme binding"/>
    <property type="evidence" value="ECO:0007669"/>
    <property type="project" value="InterPro"/>
</dbReference>
<evidence type="ECO:0000256" key="4">
    <source>
        <dbReference type="ARBA" id="ARBA00022723"/>
    </source>
</evidence>
<comment type="cofactor">
    <cofactor evidence="1 8">
        <name>heme</name>
        <dbReference type="ChEBI" id="CHEBI:30413"/>
    </cofactor>
</comment>
<evidence type="ECO:0000256" key="6">
    <source>
        <dbReference type="ARBA" id="ARBA00023004"/>
    </source>
</evidence>
<feature type="compositionally biased region" description="Basic and acidic residues" evidence="9">
    <location>
        <begin position="96"/>
        <end position="105"/>
    </location>
</feature>
<dbReference type="EMBL" id="DS990640">
    <property type="protein sequence ID" value="EGC47589.1"/>
    <property type="molecule type" value="Genomic_DNA"/>
</dbReference>
<dbReference type="SUPFAM" id="SSF48264">
    <property type="entry name" value="Cytochrome P450"/>
    <property type="match status" value="1"/>
</dbReference>
<dbReference type="Gene3D" id="1.10.630.10">
    <property type="entry name" value="Cytochrome P450"/>
    <property type="match status" value="1"/>
</dbReference>
<accession>F0UND1</accession>
<feature type="region of interest" description="Disordered" evidence="9">
    <location>
        <begin position="96"/>
        <end position="116"/>
    </location>
</feature>
<evidence type="ECO:0000313" key="11">
    <source>
        <dbReference type="EMBL" id="EGC47589.1"/>
    </source>
</evidence>